<dbReference type="EMBL" id="MT141781">
    <property type="protein sequence ID" value="QJA70298.1"/>
    <property type="molecule type" value="Genomic_DNA"/>
</dbReference>
<proteinExistence type="predicted"/>
<evidence type="ECO:0000313" key="1">
    <source>
        <dbReference type="EMBL" id="QJA70298.1"/>
    </source>
</evidence>
<dbReference type="AlphaFoldDB" id="A0A6M3JM22"/>
<sequence length="107" mass="11991">MLICNDCGWSGEPGELVSKTDDLNDRDFSYCPYCGGNDFDEEDEDGKESNRILESFAVMPDSKHRASIKVVRRLLITGPHFLNGKMWDVKSKSLGAGIYELSLKEAK</sequence>
<gene>
    <name evidence="1" type="ORF">MM415A03823_0005</name>
</gene>
<reference evidence="1" key="1">
    <citation type="submission" date="2020-03" db="EMBL/GenBank/DDBJ databases">
        <title>The deep terrestrial virosphere.</title>
        <authorList>
            <person name="Holmfeldt K."/>
            <person name="Nilsson E."/>
            <person name="Simone D."/>
            <person name="Lopez-Fernandez M."/>
            <person name="Wu X."/>
            <person name="de Brujin I."/>
            <person name="Lundin D."/>
            <person name="Andersson A."/>
            <person name="Bertilsson S."/>
            <person name="Dopson M."/>
        </authorList>
    </citation>
    <scope>NUCLEOTIDE SEQUENCE</scope>
    <source>
        <strain evidence="1">MM415A03823</strain>
    </source>
</reference>
<organism evidence="1">
    <name type="scientific">viral metagenome</name>
    <dbReference type="NCBI Taxonomy" id="1070528"/>
    <lineage>
        <taxon>unclassified sequences</taxon>
        <taxon>metagenomes</taxon>
        <taxon>organismal metagenomes</taxon>
    </lineage>
</organism>
<name>A0A6M3JM22_9ZZZZ</name>
<accession>A0A6M3JM22</accession>
<protein>
    <submittedName>
        <fullName evidence="1">Uncharacterized protein</fullName>
    </submittedName>
</protein>